<feature type="domain" description="DNA2/NAM7 helicase helicase" evidence="2">
    <location>
        <begin position="292"/>
        <end position="366"/>
    </location>
</feature>
<dbReference type="Pfam" id="PF13087">
    <property type="entry name" value="AAA_12"/>
    <property type="match status" value="1"/>
</dbReference>
<dbReference type="RefSeq" id="WP_369738175.1">
    <property type="nucleotide sequence ID" value="NZ_JBGEDP010000001.1"/>
</dbReference>
<protein>
    <submittedName>
        <fullName evidence="5">DUF3320 domain-containing protein</fullName>
    </submittedName>
</protein>
<comment type="caution">
    <text evidence="5">The sequence shown here is derived from an EMBL/GenBank/DDBJ whole genome shotgun (WGS) entry which is preliminary data.</text>
</comment>
<feature type="domain" description="DNA2/NAM7 helicase helicase" evidence="2">
    <location>
        <begin position="1193"/>
        <end position="1234"/>
    </location>
</feature>
<gene>
    <name evidence="5" type="ORF">AB8998_12050</name>
</gene>
<dbReference type="InterPro" id="IPR011335">
    <property type="entry name" value="Restrct_endonuc-II-like"/>
</dbReference>
<organism evidence="5 6">
    <name type="scientific">Mycobacterium servetii</name>
    <dbReference type="NCBI Taxonomy" id="3237418"/>
    <lineage>
        <taxon>Bacteria</taxon>
        <taxon>Bacillati</taxon>
        <taxon>Actinomycetota</taxon>
        <taxon>Actinomycetes</taxon>
        <taxon>Mycobacteriales</taxon>
        <taxon>Mycobacteriaceae</taxon>
        <taxon>Mycobacterium</taxon>
    </lineage>
</organism>
<dbReference type="InterPro" id="IPR049468">
    <property type="entry name" value="Restrct_endonuc-II-like_dom"/>
</dbReference>
<sequence length="1813" mass="198496">MERNELTAALGVWRESLVNLSGVNRLIKFKASKSGAVAIDSPEPDVILSGILSGAKWLFMGTEDHERDEGADGSSSRVAQLGMLAANGRAGVLHTPRPEKELGTVLRGLMRRANAELLDRGLSVLYLAFGMLHWQDVDETAMASPLLLVPVTLISRGPKTTPELAPGQDDVVVNPSLSLRMREFGIELPKIDDVAELSVTDLLAQIRNAVSAEQGWTVEPTVVLSTFSFHKEAMFRDLLENEATVLDHPVVRALATKDPSSQSGEFIFEPIEPADIDHVAPPEDTPLVLDADSSQRAAIAAAIAGRSFVMDGPPGTGKSQTIANMIGALLHSGRTVLFVSEKVAALDVVRNRLADAGLENYLLELHSHKASRKEVATALAHALDNITVAPPGMEALTRSSLLDRRIRLNDYAAAMNELREPLHLSLHYVFGVLAELNSLPSAPMPETPPADLTQAQYRAVQEIATQLERSWRPAAQGKSYLWRNVIDDSSLEIPLYRAESALEELAGTVASNSEVAAAFALTKPSDATSIVSLVNQQHENRPTDAPDSWLMADDWGAVLDARDRLALAVNDIRRTESAVSERTGVDWSALPDPMSLPAPAPLPPGPEQLTLGHASAAECSETAVRFEEVATRLAHRLDSLAAMARQLGLADVVTFDDADRILALAELVHARHRPLREWTTSNSLAGARAAVDALESSLRELADAETSATPIFTGDALHAPVAELSDRFEHRHHGLKKLSGDYRADKKALAALLVAGTKFKQGLHQLPAAVRWADAARRYEAAVAQYAGLLGPYWQGRETDFASIADALAAANRILELLRGQAVPPSLAEYVCTSEPNAAHRNLIQEIRHDLAGWKSSLAPAPALQGRPELVLEPIGRSIVWLRAQLEPLRQTAARISAIDHVTGRAHSLLEAEEILALRGAAAEAHANLRSETATYAATFGACFDGALSDLDRLNDGLKWAQETREIAGRALTDAQVAALTASRPVHRLAAAAGKWATAADRIIDAFHSDRHAELRTELDDYSNAASLIGDLKDDSTGQEEWFAYTRARADLAKHGLDTAIDFCIEQRVGAQQVPPVIEKALLRSWADYTIQNDTRIRPLQERDRSALVEEYRELDRQLILAATSDIIRAVNMRRPSVAEIGEPGVIRREGMKKSRHLPVRELISRSRNTALAIKPCFMMSPLAVSQYLPADMGFDVVIFDEASQVTPGDAINCIYRGKSLILAGDDKQLPPTSFFERVEAESDFDESDTDAADFQSVLELAKGCGAFNDLRLNWHYRSRHEDLIAFSNYKFYDGKLITYPSSHSEGPDVGVQFFHTNGVYRRGGGADNPLEATRVAERVIEHFTTRPHLTLGVVTFSVAQADAIMDAIDKARESRRDLDRFFDGDDRLNAFFVKSLESVQGDERDVIIFSIGYGPDEAGKITTNFGVLNKPKGWRRLNVAATRARQRVEVVASVRAGDIPPSTNENVEYLRAYLDYAERGQAALAIDLGGSGLGPESPFEESVTKAIRAWGYTVEPQVGAAGFRIDIGIRHPAHPGQFALGVECDGYQYHSAPAARDRDRLREQILRGLGWRLHRIWGTAWYRNRQIEEDRLRAAIEAAINAPADDRINADDGKLPRRIVETTQVETYETPSWTTEYRVADVQPLPRWIDPSEAGGHHHMTDAVVAIADIEGPVHMSLVHQRLREAWGIGRIGSKISENIDRAIGSHDNVDRDGDFIDRKGRPVDRVRTPNGVTRKVEHVAHSEIRLCATLLLRDTGTTERTELITAVARIFGWTRTGADIKSHIDGVIEQLAAGNEIAEEEGYLSLSGGPC</sequence>
<dbReference type="SUPFAM" id="SSF52980">
    <property type="entry name" value="Restriction endonuclease-like"/>
    <property type="match status" value="1"/>
</dbReference>
<dbReference type="Pfam" id="PF18741">
    <property type="entry name" value="MTES_1575"/>
    <property type="match status" value="1"/>
</dbReference>
<dbReference type="Gene3D" id="3.40.50.300">
    <property type="entry name" value="P-loop containing nucleotide triphosphate hydrolases"/>
    <property type="match status" value="3"/>
</dbReference>
<dbReference type="SUPFAM" id="SSF52540">
    <property type="entry name" value="P-loop containing nucleoside triphosphate hydrolases"/>
    <property type="match status" value="1"/>
</dbReference>
<dbReference type="PANTHER" id="PTHR10887">
    <property type="entry name" value="DNA2/NAM7 HELICASE FAMILY"/>
    <property type="match status" value="1"/>
</dbReference>
<dbReference type="Gene3D" id="3.40.960.10">
    <property type="entry name" value="VSR Endonuclease"/>
    <property type="match status" value="1"/>
</dbReference>
<dbReference type="Proteomes" id="UP001564760">
    <property type="component" value="Unassembled WGS sequence"/>
</dbReference>
<feature type="domain" description="DUF3320" evidence="1">
    <location>
        <begin position="1655"/>
        <end position="1699"/>
    </location>
</feature>
<dbReference type="InterPro" id="IPR041677">
    <property type="entry name" value="DNA2/NAM7_AAA_11"/>
</dbReference>
<dbReference type="Pfam" id="PF11784">
    <property type="entry name" value="DUF3320"/>
    <property type="match status" value="1"/>
</dbReference>
<evidence type="ECO:0000313" key="5">
    <source>
        <dbReference type="EMBL" id="MEY8015690.1"/>
    </source>
</evidence>
<evidence type="ECO:0000259" key="2">
    <source>
        <dbReference type="Pfam" id="PF13086"/>
    </source>
</evidence>
<evidence type="ECO:0000313" key="6">
    <source>
        <dbReference type="Proteomes" id="UP001564760"/>
    </source>
</evidence>
<evidence type="ECO:0000259" key="3">
    <source>
        <dbReference type="Pfam" id="PF13087"/>
    </source>
</evidence>
<name>A0ABV4C311_9MYCO</name>
<dbReference type="EMBL" id="JBGEDP010000001">
    <property type="protein sequence ID" value="MEY8015690.1"/>
    <property type="molecule type" value="Genomic_DNA"/>
</dbReference>
<dbReference type="InterPro" id="IPR021754">
    <property type="entry name" value="DUF3320"/>
</dbReference>
<dbReference type="Pfam" id="PF13195">
    <property type="entry name" value="DUF4011"/>
    <property type="match status" value="1"/>
</dbReference>
<dbReference type="InterPro" id="IPR025103">
    <property type="entry name" value="DUF4011"/>
</dbReference>
<feature type="domain" description="DNA2/NAM7 helicase-like C-terminal" evidence="3">
    <location>
        <begin position="1266"/>
        <end position="1454"/>
    </location>
</feature>
<evidence type="ECO:0000259" key="1">
    <source>
        <dbReference type="Pfam" id="PF11784"/>
    </source>
</evidence>
<dbReference type="InterPro" id="IPR047187">
    <property type="entry name" value="SF1_C_Upf1"/>
</dbReference>
<dbReference type="InterPro" id="IPR041679">
    <property type="entry name" value="DNA2/NAM7-like_C"/>
</dbReference>
<dbReference type="InterPro" id="IPR027417">
    <property type="entry name" value="P-loop_NTPase"/>
</dbReference>
<keyword evidence="6" id="KW-1185">Reference proteome</keyword>
<dbReference type="Pfam" id="PF13086">
    <property type="entry name" value="AAA_11"/>
    <property type="match status" value="2"/>
</dbReference>
<dbReference type="CDD" id="cd18808">
    <property type="entry name" value="SF1_C_Upf1"/>
    <property type="match status" value="1"/>
</dbReference>
<proteinExistence type="predicted"/>
<feature type="domain" description="Restriction endonuclease type II-like" evidence="4">
    <location>
        <begin position="1500"/>
        <end position="1597"/>
    </location>
</feature>
<accession>A0ABV4C311</accession>
<dbReference type="PANTHER" id="PTHR10887:SF530">
    <property type="entry name" value="SUPERFAMILY I DNA HELICASES"/>
    <property type="match status" value="1"/>
</dbReference>
<reference evidence="5 6" key="1">
    <citation type="submission" date="2024-08" db="EMBL/GenBank/DDBJ databases">
        <title>Mycobacterium servetensis sp. nov., a novel rapid-growing mycobacterial species recovered from a human patient in Zaragoza, Spain.</title>
        <authorList>
            <person name="Tristancho-Baro A.I."/>
            <person name="Buenestado-Serrano S."/>
            <person name="Garcia De Viedma D."/>
            <person name="Milagro-Beamonte A."/>
            <person name="Burillo N."/>
            <person name="Sanz S."/>
            <person name="Lopez-Calleja A.I."/>
            <person name="Penas-Utrilla D."/>
            <person name="Guardingo M."/>
            <person name="Garcia M.J."/>
            <person name="Vinuelas-Bayon J."/>
        </authorList>
    </citation>
    <scope>NUCLEOTIDE SEQUENCE [LARGE SCALE GENOMIC DNA]</scope>
    <source>
        <strain evidence="6">HUMS_12744610</strain>
    </source>
</reference>
<evidence type="ECO:0000259" key="4">
    <source>
        <dbReference type="Pfam" id="PF18741"/>
    </source>
</evidence>
<dbReference type="InterPro" id="IPR045055">
    <property type="entry name" value="DNA2/NAM7-like"/>
</dbReference>